<keyword evidence="4" id="KW-1185">Reference proteome</keyword>
<sequence>MSSSTYLSPYHPSQPEPDIPPFVLSTVPDEEIDKPRGKEEILPTTVRSPGERRVVFPPLVFGASTFGYGIYADNENVRSSMPLRVVRLAMRCGMNAFDTSPWYHPSEIVLGNALSALKYQRHEYTLITKVGKYGPSSRDHTYAADAVRASVDRSLKRLKTDYLDIVYLHDVEYILPPPSFSGNPVLSIPSILSQPLTPTPEESSVLEGITTLRSLQDENKILLCGIAGYPLPILLRLSLLVLHITGKPLDVVQTFAHQTIQNDSLSAGYLSAFTQHAKVGQVVSAAPLAMGILTKGGGPEWHPGRAYPELWQATRQASTLCEEKGTSLVDVALRFGYRPLFQEDGKRVPIVVGCTDLDQVHSNLQRWSEANDPLSEDDNDKKKAQEAQIRKIFEQKGVERWSWACPSDRQRTG</sequence>
<organism evidence="3 4">
    <name type="scientific">Kwoniella newhampshirensis</name>
    <dbReference type="NCBI Taxonomy" id="1651941"/>
    <lineage>
        <taxon>Eukaryota</taxon>
        <taxon>Fungi</taxon>
        <taxon>Dikarya</taxon>
        <taxon>Basidiomycota</taxon>
        <taxon>Agaricomycotina</taxon>
        <taxon>Tremellomycetes</taxon>
        <taxon>Tremellales</taxon>
        <taxon>Cryptococcaceae</taxon>
        <taxon>Kwoniella</taxon>
    </lineage>
</organism>
<protein>
    <recommendedName>
        <fullName evidence="2">NADP-dependent oxidoreductase domain-containing protein</fullName>
    </recommendedName>
</protein>
<dbReference type="InterPro" id="IPR023210">
    <property type="entry name" value="NADP_OxRdtase_dom"/>
</dbReference>
<dbReference type="Proteomes" id="UP001388673">
    <property type="component" value="Unassembled WGS sequence"/>
</dbReference>
<dbReference type="GO" id="GO:0070485">
    <property type="term" value="P:dehydro-D-arabinono-1,4-lactone biosynthetic process"/>
    <property type="evidence" value="ECO:0007669"/>
    <property type="project" value="TreeGrafter"/>
</dbReference>
<comment type="caution">
    <text evidence="3">The sequence shown here is derived from an EMBL/GenBank/DDBJ whole genome shotgun (WGS) entry which is preliminary data.</text>
</comment>
<reference evidence="3 4" key="1">
    <citation type="journal article" date="2024" name="bioRxiv">
        <title>Comparative genomics of Cryptococcus and Kwoniella reveals pathogenesis evolution and contrasting karyotype dynamics via intercentromeric recombination or chromosome fusion.</title>
        <authorList>
            <person name="Coelho M.A."/>
            <person name="David-Palma M."/>
            <person name="Shea T."/>
            <person name="Bowers K."/>
            <person name="McGinley-Smith S."/>
            <person name="Mohammad A.W."/>
            <person name="Gnirke A."/>
            <person name="Yurkov A.M."/>
            <person name="Nowrousian M."/>
            <person name="Sun S."/>
            <person name="Cuomo C.A."/>
            <person name="Heitman J."/>
        </authorList>
    </citation>
    <scope>NUCLEOTIDE SEQUENCE [LARGE SCALE GENOMIC DNA]</scope>
    <source>
        <strain evidence="3 4">CBS 13917</strain>
    </source>
</reference>
<accession>A0AAW0YXN8</accession>
<feature type="domain" description="NADP-dependent oxidoreductase" evidence="2">
    <location>
        <begin position="59"/>
        <end position="378"/>
    </location>
</feature>
<dbReference type="AlphaFoldDB" id="A0AAW0YXN8"/>
<dbReference type="InterPro" id="IPR020471">
    <property type="entry name" value="AKR"/>
</dbReference>
<dbReference type="KEGG" id="kne:92181029"/>
<dbReference type="PANTHER" id="PTHR42686:SF1">
    <property type="entry name" value="GH17980P-RELATED"/>
    <property type="match status" value="1"/>
</dbReference>
<evidence type="ECO:0000313" key="4">
    <source>
        <dbReference type="Proteomes" id="UP001388673"/>
    </source>
</evidence>
<dbReference type="RefSeq" id="XP_066802256.1">
    <property type="nucleotide sequence ID" value="XM_066946877.1"/>
</dbReference>
<feature type="region of interest" description="Disordered" evidence="1">
    <location>
        <begin position="1"/>
        <end position="23"/>
    </location>
</feature>
<dbReference type="PANTHER" id="PTHR42686">
    <property type="entry name" value="GH17980P-RELATED"/>
    <property type="match status" value="1"/>
</dbReference>
<dbReference type="Pfam" id="PF00248">
    <property type="entry name" value="Aldo_ket_red"/>
    <property type="match status" value="1"/>
</dbReference>
<gene>
    <name evidence="3" type="ORF">IAR55_003771</name>
</gene>
<dbReference type="GO" id="GO:0005829">
    <property type="term" value="C:cytosol"/>
    <property type="evidence" value="ECO:0007669"/>
    <property type="project" value="TreeGrafter"/>
</dbReference>
<evidence type="ECO:0000313" key="3">
    <source>
        <dbReference type="EMBL" id="KAK8853070.1"/>
    </source>
</evidence>
<dbReference type="GO" id="GO:0045290">
    <property type="term" value="F:D-arabinose 1-dehydrogenase [NAD(P)+] activity"/>
    <property type="evidence" value="ECO:0007669"/>
    <property type="project" value="TreeGrafter"/>
</dbReference>
<dbReference type="InterPro" id="IPR036812">
    <property type="entry name" value="NAD(P)_OxRdtase_dom_sf"/>
</dbReference>
<name>A0AAW0YXN8_9TREE</name>
<proteinExistence type="predicted"/>
<dbReference type="EMBL" id="JBCAWK010000007">
    <property type="protein sequence ID" value="KAK8853070.1"/>
    <property type="molecule type" value="Genomic_DNA"/>
</dbReference>
<dbReference type="GeneID" id="92181029"/>
<dbReference type="SUPFAM" id="SSF51430">
    <property type="entry name" value="NAD(P)-linked oxidoreductase"/>
    <property type="match status" value="1"/>
</dbReference>
<evidence type="ECO:0000256" key="1">
    <source>
        <dbReference type="SAM" id="MobiDB-lite"/>
    </source>
</evidence>
<evidence type="ECO:0000259" key="2">
    <source>
        <dbReference type="Pfam" id="PF00248"/>
    </source>
</evidence>
<dbReference type="Gene3D" id="3.20.20.100">
    <property type="entry name" value="NADP-dependent oxidoreductase domain"/>
    <property type="match status" value="1"/>
</dbReference>